<comment type="caution">
    <text evidence="2">The sequence shown here is derived from an EMBL/GenBank/DDBJ whole genome shotgun (WGS) entry which is preliminary data.</text>
</comment>
<sequence>MVILGDPRTARSPVVTPGDPKSPMVIPEASISSLKQAALVKAPLIPTLNALVQYLDLTPNQEYLVERIRGTWCPHPKRFTG</sequence>
<keyword evidence="3" id="KW-1185">Reference proteome</keyword>
<proteinExistence type="predicted"/>
<feature type="region of interest" description="Disordered" evidence="1">
    <location>
        <begin position="1"/>
        <end position="21"/>
    </location>
</feature>
<organism evidence="2 3">
    <name type="scientific">Willisornis vidua</name>
    <name type="common">Xingu scale-backed antbird</name>
    <dbReference type="NCBI Taxonomy" id="1566151"/>
    <lineage>
        <taxon>Eukaryota</taxon>
        <taxon>Metazoa</taxon>
        <taxon>Chordata</taxon>
        <taxon>Craniata</taxon>
        <taxon>Vertebrata</taxon>
        <taxon>Euteleostomi</taxon>
        <taxon>Archelosauria</taxon>
        <taxon>Archosauria</taxon>
        <taxon>Dinosauria</taxon>
        <taxon>Saurischia</taxon>
        <taxon>Theropoda</taxon>
        <taxon>Coelurosauria</taxon>
        <taxon>Aves</taxon>
        <taxon>Neognathae</taxon>
        <taxon>Neoaves</taxon>
        <taxon>Telluraves</taxon>
        <taxon>Australaves</taxon>
        <taxon>Passeriformes</taxon>
        <taxon>Thamnophilidae</taxon>
        <taxon>Willisornis</taxon>
    </lineage>
</organism>
<dbReference type="Proteomes" id="UP001145742">
    <property type="component" value="Unassembled WGS sequence"/>
</dbReference>
<evidence type="ECO:0000313" key="3">
    <source>
        <dbReference type="Proteomes" id="UP001145742"/>
    </source>
</evidence>
<name>A0ABQ9DVC8_9PASS</name>
<accession>A0ABQ9DVC8</accession>
<reference evidence="2" key="1">
    <citation type="submission" date="2019-10" db="EMBL/GenBank/DDBJ databases">
        <authorList>
            <person name="Soares A.E.R."/>
            <person name="Aleixo A."/>
            <person name="Schneider P."/>
            <person name="Miyaki C.Y."/>
            <person name="Schneider M.P."/>
            <person name="Mello C."/>
            <person name="Vasconcelos A.T.R."/>
        </authorList>
    </citation>
    <scope>NUCLEOTIDE SEQUENCE</scope>
    <source>
        <tissue evidence="2">Muscle</tissue>
    </source>
</reference>
<evidence type="ECO:0000256" key="1">
    <source>
        <dbReference type="SAM" id="MobiDB-lite"/>
    </source>
</evidence>
<protein>
    <submittedName>
        <fullName evidence="2">Uncharacterized protein</fullName>
    </submittedName>
</protein>
<gene>
    <name evidence="2" type="ORF">WISP_01206</name>
</gene>
<dbReference type="EMBL" id="WHWB01027388">
    <property type="protein sequence ID" value="KAJ7428507.1"/>
    <property type="molecule type" value="Genomic_DNA"/>
</dbReference>
<evidence type="ECO:0000313" key="2">
    <source>
        <dbReference type="EMBL" id="KAJ7428507.1"/>
    </source>
</evidence>